<keyword evidence="2" id="KW-1185">Reference proteome</keyword>
<evidence type="ECO:0000313" key="2">
    <source>
        <dbReference type="Proteomes" id="UP000025047"/>
    </source>
</evidence>
<dbReference type="AlphaFoldDB" id="A0A017HHC8"/>
<dbReference type="HOGENOM" id="CLU_3081487_0_0_5"/>
<dbReference type="eggNOG" id="ENOG50312ZW">
    <property type="taxonomic scope" value="Bacteria"/>
</dbReference>
<proteinExistence type="predicted"/>
<evidence type="ECO:0000313" key="1">
    <source>
        <dbReference type="EMBL" id="EYD73756.1"/>
    </source>
</evidence>
<sequence>MNYEQFDKQVRDAAMQRAFPVEQATPDRLRQLLEQLSGPAKPAERSSEERAG</sequence>
<comment type="caution">
    <text evidence="1">The sequence shown here is derived from an EMBL/GenBank/DDBJ whole genome shotgun (WGS) entry which is preliminary data.</text>
</comment>
<reference evidence="1 2" key="1">
    <citation type="submission" date="2013-03" db="EMBL/GenBank/DDBJ databases">
        <authorList>
            <person name="Fiebig A."/>
            <person name="Goeker M."/>
            <person name="Klenk H.-P.P."/>
        </authorList>
    </citation>
    <scope>NUCLEOTIDE SEQUENCE [LARGE SCALE GENOMIC DNA]</scope>
    <source>
        <strain evidence="1 2">DSM 17492</strain>
    </source>
</reference>
<dbReference type="EMBL" id="APGJ01000001">
    <property type="protein sequence ID" value="EYD73756.1"/>
    <property type="molecule type" value="Genomic_DNA"/>
</dbReference>
<gene>
    <name evidence="1" type="ORF">Lokhon_00312</name>
</gene>
<name>A0A017HHC8_9RHOB</name>
<dbReference type="RefSeq" id="WP_017929423.1">
    <property type="nucleotide sequence ID" value="NZ_KB823001.1"/>
</dbReference>
<dbReference type="Proteomes" id="UP000025047">
    <property type="component" value="Unassembled WGS sequence"/>
</dbReference>
<organism evidence="1 2">
    <name type="scientific">Limimaricola hongkongensis DSM 17492</name>
    <dbReference type="NCBI Taxonomy" id="1122180"/>
    <lineage>
        <taxon>Bacteria</taxon>
        <taxon>Pseudomonadati</taxon>
        <taxon>Pseudomonadota</taxon>
        <taxon>Alphaproteobacteria</taxon>
        <taxon>Rhodobacterales</taxon>
        <taxon>Paracoccaceae</taxon>
        <taxon>Limimaricola</taxon>
    </lineage>
</organism>
<accession>A0A017HHC8</accession>
<dbReference type="PATRIC" id="fig|1122180.6.peg.318"/>
<protein>
    <submittedName>
        <fullName evidence="1">Uncharacterized protein</fullName>
    </submittedName>
</protein>